<dbReference type="SMART" id="SM00387">
    <property type="entry name" value="HATPase_c"/>
    <property type="match status" value="1"/>
</dbReference>
<dbReference type="CDD" id="cd00075">
    <property type="entry name" value="HATPase"/>
    <property type="match status" value="1"/>
</dbReference>
<dbReference type="PRINTS" id="PR00344">
    <property type="entry name" value="BCTRLSENSOR"/>
</dbReference>
<dbReference type="GO" id="GO:0000155">
    <property type="term" value="F:phosphorelay sensor kinase activity"/>
    <property type="evidence" value="ECO:0007669"/>
    <property type="project" value="InterPro"/>
</dbReference>
<keyword evidence="6 10" id="KW-0812">Transmembrane</keyword>
<dbReference type="AlphaFoldDB" id="A0A1I6R2F4"/>
<evidence type="ECO:0000256" key="6">
    <source>
        <dbReference type="ARBA" id="ARBA00022692"/>
    </source>
</evidence>
<reference evidence="12 13" key="1">
    <citation type="submission" date="2016-10" db="EMBL/GenBank/DDBJ databases">
        <authorList>
            <person name="de Groot N.N."/>
        </authorList>
    </citation>
    <scope>NUCLEOTIDE SEQUENCE [LARGE SCALE GENOMIC DNA]</scope>
    <source>
        <strain evidence="12 13">DSM 22789</strain>
    </source>
</reference>
<dbReference type="CDD" id="cd00082">
    <property type="entry name" value="HisKA"/>
    <property type="match status" value="1"/>
</dbReference>
<protein>
    <recommendedName>
        <fullName evidence="3">histidine kinase</fullName>
        <ecNumber evidence="3">2.7.13.3</ecNumber>
    </recommendedName>
</protein>
<keyword evidence="9 10" id="KW-0472">Membrane</keyword>
<gene>
    <name evidence="12" type="ORF">SAMN05660206_10327</name>
</gene>
<dbReference type="InterPro" id="IPR050398">
    <property type="entry name" value="HssS/ArlS-like"/>
</dbReference>
<feature type="transmembrane region" description="Helical" evidence="10">
    <location>
        <begin position="284"/>
        <end position="304"/>
    </location>
</feature>
<name>A0A1I6R2F4_9SPHI</name>
<evidence type="ECO:0000259" key="11">
    <source>
        <dbReference type="PROSITE" id="PS50109"/>
    </source>
</evidence>
<dbReference type="OrthoDB" id="9776727at2"/>
<evidence type="ECO:0000256" key="4">
    <source>
        <dbReference type="ARBA" id="ARBA00022553"/>
    </source>
</evidence>
<feature type="transmembrane region" description="Helical" evidence="10">
    <location>
        <begin position="316"/>
        <end position="336"/>
    </location>
</feature>
<dbReference type="STRING" id="683125.SAMN05660206_10327"/>
<proteinExistence type="predicted"/>
<dbReference type="Gene3D" id="1.10.287.130">
    <property type="match status" value="1"/>
</dbReference>
<dbReference type="Pfam" id="PF02518">
    <property type="entry name" value="HATPase_c"/>
    <property type="match status" value="1"/>
</dbReference>
<keyword evidence="5" id="KW-0808">Transferase</keyword>
<keyword evidence="13" id="KW-1185">Reference proteome</keyword>
<dbReference type="Proteomes" id="UP000198785">
    <property type="component" value="Unassembled WGS sequence"/>
</dbReference>
<feature type="transmembrane region" description="Helical" evidence="10">
    <location>
        <begin position="772"/>
        <end position="793"/>
    </location>
</feature>
<dbReference type="InterPro" id="IPR003661">
    <property type="entry name" value="HisK_dim/P_dom"/>
</dbReference>
<comment type="catalytic activity">
    <reaction evidence="1">
        <text>ATP + protein L-histidine = ADP + protein N-phospho-L-histidine.</text>
        <dbReference type="EC" id="2.7.13.3"/>
    </reaction>
</comment>
<dbReference type="InterPro" id="IPR036097">
    <property type="entry name" value="HisK_dim/P_sf"/>
</dbReference>
<dbReference type="Pfam" id="PF00512">
    <property type="entry name" value="HisKA"/>
    <property type="match status" value="1"/>
</dbReference>
<dbReference type="EMBL" id="FOZZ01000003">
    <property type="protein sequence ID" value="SFS58688.1"/>
    <property type="molecule type" value="Genomic_DNA"/>
</dbReference>
<keyword evidence="4" id="KW-0597">Phosphoprotein</keyword>
<dbReference type="Gene3D" id="6.10.340.10">
    <property type="match status" value="1"/>
</dbReference>
<evidence type="ECO:0000256" key="8">
    <source>
        <dbReference type="ARBA" id="ARBA00022989"/>
    </source>
</evidence>
<dbReference type="SUPFAM" id="SSF47384">
    <property type="entry name" value="Homodimeric domain of signal transducing histidine kinase"/>
    <property type="match status" value="1"/>
</dbReference>
<feature type="transmembrane region" description="Helical" evidence="10">
    <location>
        <begin position="237"/>
        <end position="254"/>
    </location>
</feature>
<keyword evidence="8 10" id="KW-1133">Transmembrane helix</keyword>
<evidence type="ECO:0000256" key="2">
    <source>
        <dbReference type="ARBA" id="ARBA00004141"/>
    </source>
</evidence>
<dbReference type="EC" id="2.7.13.3" evidence="3"/>
<feature type="transmembrane region" description="Helical" evidence="10">
    <location>
        <begin position="365"/>
        <end position="385"/>
    </location>
</feature>
<dbReference type="Gene3D" id="3.30.565.10">
    <property type="entry name" value="Histidine kinase-like ATPase, C-terminal domain"/>
    <property type="match status" value="1"/>
</dbReference>
<dbReference type="PANTHER" id="PTHR45528:SF9">
    <property type="entry name" value="SENSOR HISTIDINE KINASE YBDK"/>
    <property type="match status" value="1"/>
</dbReference>
<dbReference type="GO" id="GO:0016020">
    <property type="term" value="C:membrane"/>
    <property type="evidence" value="ECO:0007669"/>
    <property type="project" value="UniProtKB-SubCell"/>
</dbReference>
<comment type="subcellular location">
    <subcellularLocation>
        <location evidence="2">Membrane</location>
        <topology evidence="2">Multi-pass membrane protein</topology>
    </subcellularLocation>
</comment>
<feature type="domain" description="Histidine kinase" evidence="11">
    <location>
        <begin position="1032"/>
        <end position="1246"/>
    </location>
</feature>
<sequence>MLTKIRILLLVLTLTLIGTGLTIHFTTTEEDILELDQKELTETIHKYETRIDELWQDSLLVKTFQNAEKYPLQVAEITDKTAKEYIFFFIYKHHELVHWSSNVYVPVTDLGVREGTSFIQSENRSFLFKKKELANNVTVLAMIPLKRDFDRPNTYLQNSFQPVVNVNNIEIAKYDDNKNIRNIYSKDKNYLFSVKLIDGKKDNIFINLQLFCWMAAFICIFILSYSLCLQIAKKGNGWISVLIFAAILLSIRYIDLRSNWLSIHSSFQIFDAKLYAYNEFLPNMWAFVMTSISIFGLIVFIKVVQKKLTLPSFFRHKIVAIFLSFLAVLSIHYIGYNMYYYMGTLLTHSPLHQYDFTRLLNLGTYGWLCALIGCINITAFILYIDNIVLFIKNLLSNITLTLNIELICIVIALVSAALLGVNILLFIFFGFLIFIRSYLTYNFSQPYRLSIFIASILLLSAISVIIYNSSTKTKKIEHMKQSISHLLAEDDTNAISLFIDIENNIKDDIRLNKLLNLHSRSQDMDYLMDYLKTRYAGGYLSRFDFRAYFYDNEGESLSDDSSNKATEYREKVIKGAIKIPATKGFYRLRSSLGAYEYFTHIAIPYENDPERFYHVYLDFKNVSYSTALPYPELLTDNTSSVWQQNTFLSHSYALYRDGVLITQYGTYNYPERSIPMAGDLQKYLELNLHDEYYHLAFKPDEYTSIILSTNKPSIWEILALGSTFFILLLVFFSLYNMIHYLLKTISDKSFHWIRIKYHFRQFFNNIQYSTRIQSLVIISVLLGVLISGAIAFLSINRQLESNQADTRLKEIAEITKKIEISIGDVEGNLNEKIKDILTGIAATTVSNFNLYDKSGKLLYSSQPRIFDLKLLSEYMNPKALTKLAVLHRSEAYERERISDFWYTAAYSSIKDEEYRTVAYLSTPHYSSIKDTAESKNLLLNTILNIYTVIIILFGFIAVAVSSKITEPLNIVREKLAATQLSDKINEPLYWERNDEIGMLIKEYNYMLVKLEESAKQLRDVERETAWREMAKQVAHEIKNPLTPMKLGIQQLIRSYNENDSRFKERFDRISHSIIEQIDSLSKIATEFSAFAKLPETNMVKINLIEKIQKVINLFSGTSNVTVVFINNTGKNEVYILGDRDQTLRSFNNLIKNAIEASVGRKKIKIHVTLELTDNNWVKVFVTDNGYGISPEALPNLFKPNFTTKSSGTGLGLAFVKQTVTAIGGKIEFVTKTNVGTSFIISLPPYEEEENKIKTLS</sequence>
<dbReference type="PANTHER" id="PTHR45528">
    <property type="entry name" value="SENSOR HISTIDINE KINASE CPXA"/>
    <property type="match status" value="1"/>
</dbReference>
<dbReference type="InterPro" id="IPR004358">
    <property type="entry name" value="Sig_transdc_His_kin-like_C"/>
</dbReference>
<evidence type="ECO:0000256" key="5">
    <source>
        <dbReference type="ARBA" id="ARBA00022679"/>
    </source>
</evidence>
<feature type="transmembrane region" description="Helical" evidence="10">
    <location>
        <begin position="937"/>
        <end position="960"/>
    </location>
</feature>
<evidence type="ECO:0000256" key="3">
    <source>
        <dbReference type="ARBA" id="ARBA00012438"/>
    </source>
</evidence>
<feature type="transmembrane region" description="Helical" evidence="10">
    <location>
        <begin position="447"/>
        <end position="467"/>
    </location>
</feature>
<accession>A0A1I6R2F4</accession>
<evidence type="ECO:0000313" key="13">
    <source>
        <dbReference type="Proteomes" id="UP000198785"/>
    </source>
</evidence>
<dbReference type="SMART" id="SM00388">
    <property type="entry name" value="HisKA"/>
    <property type="match status" value="1"/>
</dbReference>
<keyword evidence="7 12" id="KW-0418">Kinase</keyword>
<evidence type="ECO:0000256" key="1">
    <source>
        <dbReference type="ARBA" id="ARBA00000085"/>
    </source>
</evidence>
<feature type="transmembrane region" description="Helical" evidence="10">
    <location>
        <begin position="204"/>
        <end position="225"/>
    </location>
</feature>
<dbReference type="SUPFAM" id="SSF55874">
    <property type="entry name" value="ATPase domain of HSP90 chaperone/DNA topoisomerase II/histidine kinase"/>
    <property type="match status" value="1"/>
</dbReference>
<dbReference type="InterPro" id="IPR005467">
    <property type="entry name" value="His_kinase_dom"/>
</dbReference>
<dbReference type="InterPro" id="IPR036890">
    <property type="entry name" value="HATPase_C_sf"/>
</dbReference>
<feature type="transmembrane region" description="Helical" evidence="10">
    <location>
        <begin position="717"/>
        <end position="738"/>
    </location>
</feature>
<organism evidence="12 13">
    <name type="scientific">Sphingobacterium wenxiniae</name>
    <dbReference type="NCBI Taxonomy" id="683125"/>
    <lineage>
        <taxon>Bacteria</taxon>
        <taxon>Pseudomonadati</taxon>
        <taxon>Bacteroidota</taxon>
        <taxon>Sphingobacteriia</taxon>
        <taxon>Sphingobacteriales</taxon>
        <taxon>Sphingobacteriaceae</taxon>
        <taxon>Sphingobacterium</taxon>
    </lineage>
</organism>
<dbReference type="InterPro" id="IPR003594">
    <property type="entry name" value="HATPase_dom"/>
</dbReference>
<evidence type="ECO:0000313" key="12">
    <source>
        <dbReference type="EMBL" id="SFS58688.1"/>
    </source>
</evidence>
<feature type="transmembrane region" description="Helical" evidence="10">
    <location>
        <begin position="406"/>
        <end position="435"/>
    </location>
</feature>
<evidence type="ECO:0000256" key="10">
    <source>
        <dbReference type="SAM" id="Phobius"/>
    </source>
</evidence>
<evidence type="ECO:0000256" key="7">
    <source>
        <dbReference type="ARBA" id="ARBA00022777"/>
    </source>
</evidence>
<dbReference type="PROSITE" id="PS50109">
    <property type="entry name" value="HIS_KIN"/>
    <property type="match status" value="1"/>
</dbReference>
<dbReference type="RefSeq" id="WP_093364113.1">
    <property type="nucleotide sequence ID" value="NZ_FOZZ01000003.1"/>
</dbReference>
<evidence type="ECO:0000256" key="9">
    <source>
        <dbReference type="ARBA" id="ARBA00023136"/>
    </source>
</evidence>